<accession>A0A5T2B6T6</accession>
<dbReference type="AlphaFoldDB" id="A0A5T2B6T6"/>
<dbReference type="EMBL" id="AACSQJ010000012">
    <property type="protein sequence ID" value="EAL9596972.1"/>
    <property type="molecule type" value="Genomic_DNA"/>
</dbReference>
<protein>
    <submittedName>
        <fullName evidence="1">Radical SAM protein</fullName>
    </submittedName>
</protein>
<sequence length="35" mass="4348">MQRFKKWFLSIIKNFKQHEKIKIDLNNTKIDLNNT</sequence>
<feature type="non-terminal residue" evidence="1">
    <location>
        <position position="35"/>
    </location>
</feature>
<evidence type="ECO:0000313" key="1">
    <source>
        <dbReference type="EMBL" id="EAL9596972.1"/>
    </source>
</evidence>
<name>A0A5T2B6T6_CAMJU</name>
<gene>
    <name evidence="1" type="ORF">DYU61_04055</name>
</gene>
<reference evidence="1" key="1">
    <citation type="submission" date="2018-08" db="EMBL/GenBank/DDBJ databases">
        <authorList>
            <consortium name="NARMS: The National Antimicrobial Resistance Monitoring System"/>
        </authorList>
    </citation>
    <scope>NUCLEOTIDE SEQUENCE</scope>
    <source>
        <strain evidence="1">CVM N17C101</strain>
    </source>
</reference>
<organism evidence="1">
    <name type="scientific">Campylobacter jejuni</name>
    <dbReference type="NCBI Taxonomy" id="197"/>
    <lineage>
        <taxon>Bacteria</taxon>
        <taxon>Pseudomonadati</taxon>
        <taxon>Campylobacterota</taxon>
        <taxon>Epsilonproteobacteria</taxon>
        <taxon>Campylobacterales</taxon>
        <taxon>Campylobacteraceae</taxon>
        <taxon>Campylobacter</taxon>
    </lineage>
</organism>
<proteinExistence type="predicted"/>
<comment type="caution">
    <text evidence="1">The sequence shown here is derived from an EMBL/GenBank/DDBJ whole genome shotgun (WGS) entry which is preliminary data.</text>
</comment>